<feature type="region of interest" description="Disordered" evidence="1">
    <location>
        <begin position="184"/>
        <end position="205"/>
    </location>
</feature>
<feature type="compositionally biased region" description="Basic residues" evidence="1">
    <location>
        <begin position="190"/>
        <end position="201"/>
    </location>
</feature>
<dbReference type="Proteomes" id="UP000245771">
    <property type="component" value="Unassembled WGS sequence"/>
</dbReference>
<dbReference type="STRING" id="1280837.A0A316VJL0"/>
<organism evidence="3 4">
    <name type="scientific">Meira miltonrushii</name>
    <dbReference type="NCBI Taxonomy" id="1280837"/>
    <lineage>
        <taxon>Eukaryota</taxon>
        <taxon>Fungi</taxon>
        <taxon>Dikarya</taxon>
        <taxon>Basidiomycota</taxon>
        <taxon>Ustilaginomycotina</taxon>
        <taxon>Exobasidiomycetes</taxon>
        <taxon>Exobasidiales</taxon>
        <taxon>Brachybasidiaceae</taxon>
        <taxon>Meira</taxon>
    </lineage>
</organism>
<feature type="domain" description="HTH APSES-type" evidence="2">
    <location>
        <begin position="119"/>
        <end position="264"/>
    </location>
</feature>
<evidence type="ECO:0000313" key="3">
    <source>
        <dbReference type="EMBL" id="PWN37248.1"/>
    </source>
</evidence>
<dbReference type="OrthoDB" id="1935484at2759"/>
<dbReference type="InterPro" id="IPR037548">
    <property type="entry name" value="Bqt4"/>
</dbReference>
<dbReference type="InterPro" id="IPR036887">
    <property type="entry name" value="HTH_APSES_sf"/>
</dbReference>
<dbReference type="AlphaFoldDB" id="A0A316VJL0"/>
<evidence type="ECO:0000313" key="4">
    <source>
        <dbReference type="Proteomes" id="UP000245771"/>
    </source>
</evidence>
<dbReference type="GO" id="GO:0044820">
    <property type="term" value="P:mitotic telomere tethering at nuclear periphery"/>
    <property type="evidence" value="ECO:0007669"/>
    <property type="project" value="TreeGrafter"/>
</dbReference>
<evidence type="ECO:0000256" key="1">
    <source>
        <dbReference type="SAM" id="MobiDB-lite"/>
    </source>
</evidence>
<feature type="compositionally biased region" description="Low complexity" evidence="1">
    <location>
        <begin position="49"/>
        <end position="61"/>
    </location>
</feature>
<dbReference type="GO" id="GO:1990862">
    <property type="term" value="C:nuclear membrane complex Bqt3-Bqt4"/>
    <property type="evidence" value="ECO:0007669"/>
    <property type="project" value="InterPro"/>
</dbReference>
<sequence>MAGSRKSTPSRARSSSVTSNVSTTSNKPKATPKSPKSPRSPKEPKLPKAPKASASPSKPTKTGPATPRKSKSASKAAVEELTPAQIAAVQARPPLDQSERNSILPDEDIPVKLQVIQREGANIIIGRVKLPAPVKNGHGFILKRFDTNAIAASSMFRLAYPHASLEHEAEEMQYLEQRYETDLANGGHAKVPKKPRGRPSKKALEAASQELQYDEVLPAGSTGVRLQGTWIPSPDAMIVAAEYGLERWARPLIEAKATESDSGTAILTPAKGDKVSTPTSGRSKKILQQVLENPTGSPTSILRAAKRSKDDGSQEVSVDQKILQSGLSAEQIAKQIKDSQALAKNVQAKGASSGSASLKRRAANQNPSANNDEFDESEDYENANVVVRSLRRGQRVVRRRPIATTAGALGAVGAVGAGTLAWVAGGNLDIAVQLVQQGVQNLSSWFF</sequence>
<dbReference type="PANTHER" id="PTHR38044:SF1">
    <property type="entry name" value="BOUQUET FORMATION PROTEIN 4"/>
    <property type="match status" value="1"/>
</dbReference>
<dbReference type="PANTHER" id="PTHR38044">
    <property type="entry name" value="BOUQUET FORMATION PROTEIN 4"/>
    <property type="match status" value="1"/>
</dbReference>
<dbReference type="PROSITE" id="PS51299">
    <property type="entry name" value="HTH_APSES"/>
    <property type="match status" value="1"/>
</dbReference>
<dbReference type="EMBL" id="KZ819602">
    <property type="protein sequence ID" value="PWN37248.1"/>
    <property type="molecule type" value="Genomic_DNA"/>
</dbReference>
<dbReference type="SUPFAM" id="SSF54616">
    <property type="entry name" value="DNA-binding domain of Mlu1-box binding protein MBP1"/>
    <property type="match status" value="1"/>
</dbReference>
<evidence type="ECO:0000259" key="2">
    <source>
        <dbReference type="PROSITE" id="PS51299"/>
    </source>
</evidence>
<dbReference type="InParanoid" id="A0A316VJL0"/>
<reference evidence="3 4" key="1">
    <citation type="journal article" date="2018" name="Mol. Biol. Evol.">
        <title>Broad Genomic Sampling Reveals a Smut Pathogenic Ancestry of the Fungal Clade Ustilaginomycotina.</title>
        <authorList>
            <person name="Kijpornyongpan T."/>
            <person name="Mondo S.J."/>
            <person name="Barry K."/>
            <person name="Sandor L."/>
            <person name="Lee J."/>
            <person name="Lipzen A."/>
            <person name="Pangilinan J."/>
            <person name="LaButti K."/>
            <person name="Hainaut M."/>
            <person name="Henrissat B."/>
            <person name="Grigoriev I.V."/>
            <person name="Spatafora J.W."/>
            <person name="Aime M.C."/>
        </authorList>
    </citation>
    <scope>NUCLEOTIDE SEQUENCE [LARGE SCALE GENOMIC DNA]</scope>
    <source>
        <strain evidence="3 4">MCA 3882</strain>
    </source>
</reference>
<feature type="region of interest" description="Disordered" evidence="1">
    <location>
        <begin position="258"/>
        <end position="283"/>
    </location>
</feature>
<dbReference type="GO" id="GO:0070197">
    <property type="term" value="P:meiotic attachment of telomere to nuclear envelope"/>
    <property type="evidence" value="ECO:0007669"/>
    <property type="project" value="InterPro"/>
</dbReference>
<gene>
    <name evidence="3" type="ORF">FA14DRAFT_176546</name>
</gene>
<keyword evidence="4" id="KW-1185">Reference proteome</keyword>
<dbReference type="InterPro" id="IPR003163">
    <property type="entry name" value="Tscrpt_reg_HTH_APSES-type"/>
</dbReference>
<feature type="compositionally biased region" description="Low complexity" evidence="1">
    <location>
        <begin position="348"/>
        <end position="357"/>
    </location>
</feature>
<accession>A0A316VJL0</accession>
<protein>
    <recommendedName>
        <fullName evidence="2">HTH APSES-type domain-containing protein</fullName>
    </recommendedName>
</protein>
<proteinExistence type="predicted"/>
<dbReference type="GeneID" id="37022461"/>
<dbReference type="GO" id="GO:0003677">
    <property type="term" value="F:DNA binding"/>
    <property type="evidence" value="ECO:0007669"/>
    <property type="project" value="InterPro"/>
</dbReference>
<name>A0A316VJL0_9BASI</name>
<dbReference type="RefSeq" id="XP_025357550.1">
    <property type="nucleotide sequence ID" value="XM_025500680.1"/>
</dbReference>
<feature type="region of interest" description="Disordered" evidence="1">
    <location>
        <begin position="1"/>
        <end position="79"/>
    </location>
</feature>
<feature type="region of interest" description="Disordered" evidence="1">
    <location>
        <begin position="348"/>
        <end position="377"/>
    </location>
</feature>
<feature type="compositionally biased region" description="Low complexity" evidence="1">
    <location>
        <begin position="1"/>
        <end position="34"/>
    </location>
</feature>